<evidence type="ECO:0000313" key="1">
    <source>
        <dbReference type="EMBL" id="KAJ2998102.1"/>
    </source>
</evidence>
<organism evidence="1 2">
    <name type="scientific">Trametes sanguinea</name>
    <dbReference type="NCBI Taxonomy" id="158606"/>
    <lineage>
        <taxon>Eukaryota</taxon>
        <taxon>Fungi</taxon>
        <taxon>Dikarya</taxon>
        <taxon>Basidiomycota</taxon>
        <taxon>Agaricomycotina</taxon>
        <taxon>Agaricomycetes</taxon>
        <taxon>Polyporales</taxon>
        <taxon>Polyporaceae</taxon>
        <taxon>Trametes</taxon>
    </lineage>
</organism>
<sequence>MFAGSGWAAYHPPPGSAELSSHAHYFYSSLPTSKFRVNIQVGAGDVGVYYVKEPVAEIGEGSAVECWVDDNYRGAVVIENAAEVGEPTPSLQMIDHRVSRRDALRRVPAAGRGGRPERAAIQDHRHLLDEYASGSELVGSERQRALPKATRTTSHNLTVDPDDVPVQIPSALPCRPASRQPYDTRVNVRCVSEHPGSVEVGGLVRVQVPFAGGFPEPGKTMAYDGTHTIDPAFRARTPARSLGLSVRHYSAKKPTSASDLVRKIRAECIFWRGAASGGRRRTSRSGHHWTPRSRRAPNVFKLSLDRDAFRVVELSDVLAGSWQSAGSRPIKRCAEKCIDQALLYDDTPIYRGSLHSADNRTRRHRPQLRKADPSEQTSRSSRRHSSPCMGLQDRLHLLPLYQNHNRETFVKRSYAAVAPGTRDKEVGGYARHHLNPYPSLLRSPIFAMQAPGNPPTAGLYQVGPYSLSCDGSTERDNSYLPLPPIRMERSIRGGVVCSSNRPRRPFTTLWYYLRSLWLYFCLFSSSLSSRWLWVPSLSTAPARLCRRSATCLCYPTSPFCASDGRAPPSASLRVDYPSLTQVQNALLDELVDHTSNGIELALNVKHAELAVRDLAGVVRASNMTVKEALVDSLGRFVVDAQATGQYLQRLSAKALGTIDSISAFNLYALQSINAGREKGGQHVDAILARTFETSMDSLASQIARTGSRVAGKDAWRTPRMRLVTLIIEWYGPLALSCGSEYRELTILVDAPDSSDPRPPILPTISHSVRLLIVRGVME</sequence>
<comment type="caution">
    <text evidence="1">The sequence shown here is derived from an EMBL/GenBank/DDBJ whole genome shotgun (WGS) entry which is preliminary data.</text>
</comment>
<dbReference type="Proteomes" id="UP001144978">
    <property type="component" value="Unassembled WGS sequence"/>
</dbReference>
<dbReference type="EMBL" id="JANSHE010001976">
    <property type="protein sequence ID" value="KAJ2998102.1"/>
    <property type="molecule type" value="Genomic_DNA"/>
</dbReference>
<reference evidence="1" key="1">
    <citation type="submission" date="2022-08" db="EMBL/GenBank/DDBJ databases">
        <title>Genome Sequence of Pycnoporus sanguineus.</title>
        <authorList>
            <person name="Buettner E."/>
        </authorList>
    </citation>
    <scope>NUCLEOTIDE SEQUENCE</scope>
    <source>
        <strain evidence="1">CG-C14</strain>
    </source>
</reference>
<gene>
    <name evidence="1" type="ORF">NUW54_g7062</name>
</gene>
<protein>
    <submittedName>
        <fullName evidence="1">Uncharacterized protein</fullName>
    </submittedName>
</protein>
<accession>A0ACC1PQN8</accession>
<evidence type="ECO:0000313" key="2">
    <source>
        <dbReference type="Proteomes" id="UP001144978"/>
    </source>
</evidence>
<keyword evidence="2" id="KW-1185">Reference proteome</keyword>
<proteinExistence type="predicted"/>
<name>A0ACC1PQN8_9APHY</name>